<protein>
    <submittedName>
        <fullName evidence="1">Peptidase C15, pyroglutamyl peptidase I-like protein</fullName>
    </submittedName>
</protein>
<accession>A0ACB6QPU9</accession>
<reference evidence="1" key="1">
    <citation type="journal article" date="2020" name="Stud. Mycol.">
        <title>101 Dothideomycetes genomes: a test case for predicting lifestyles and emergence of pathogens.</title>
        <authorList>
            <person name="Haridas S."/>
            <person name="Albert R."/>
            <person name="Binder M."/>
            <person name="Bloem J."/>
            <person name="Labutti K."/>
            <person name="Salamov A."/>
            <person name="Andreopoulos B."/>
            <person name="Baker S."/>
            <person name="Barry K."/>
            <person name="Bills G."/>
            <person name="Bluhm B."/>
            <person name="Cannon C."/>
            <person name="Castanera R."/>
            <person name="Culley D."/>
            <person name="Daum C."/>
            <person name="Ezra D."/>
            <person name="Gonzalez J."/>
            <person name="Henrissat B."/>
            <person name="Kuo A."/>
            <person name="Liang C."/>
            <person name="Lipzen A."/>
            <person name="Lutzoni F."/>
            <person name="Magnuson J."/>
            <person name="Mondo S."/>
            <person name="Nolan M."/>
            <person name="Ohm R."/>
            <person name="Pangilinan J."/>
            <person name="Park H.-J."/>
            <person name="Ramirez L."/>
            <person name="Alfaro M."/>
            <person name="Sun H."/>
            <person name="Tritt A."/>
            <person name="Yoshinaga Y."/>
            <person name="Zwiers L.-H."/>
            <person name="Turgeon B."/>
            <person name="Goodwin S."/>
            <person name="Spatafora J."/>
            <person name="Crous P."/>
            <person name="Grigoriev I."/>
        </authorList>
    </citation>
    <scope>NUCLEOTIDE SEQUENCE</scope>
    <source>
        <strain evidence="1">ATCC 200398</strain>
    </source>
</reference>
<gene>
    <name evidence="1" type="ORF">BDR25DRAFT_264217</name>
</gene>
<name>A0ACB6QPU9_9PLEO</name>
<dbReference type="EMBL" id="MU003513">
    <property type="protein sequence ID" value="KAF2469054.1"/>
    <property type="molecule type" value="Genomic_DNA"/>
</dbReference>
<sequence length="250" mass="27468">MAPLSNITKVLITGFGAFQDVPNNPSYEVASRLPTSLSDSIHLVVYPSAIPVAYHPVINLIPNLIQTHQPDIVLSIGVAPGRSYFAVEQTAHKNGYNRVPDVENKTFTAAENDAVWGSQPPQLSTSLDLEDVVERWQDLTSNIRFPFEIGGDPKAKAKRITKSMAGSFVDVRLGGNVMQVEDVRWSDNVGTYLCGFIYFTDMVEMGKAGKRNVAFMHVPMLEDEEEITTGVEVTVALVKAIVESWKESAV</sequence>
<comment type="caution">
    <text evidence="1">The sequence shown here is derived from an EMBL/GenBank/DDBJ whole genome shotgun (WGS) entry which is preliminary data.</text>
</comment>
<evidence type="ECO:0000313" key="1">
    <source>
        <dbReference type="EMBL" id="KAF2469054.1"/>
    </source>
</evidence>
<proteinExistence type="predicted"/>
<evidence type="ECO:0000313" key="2">
    <source>
        <dbReference type="Proteomes" id="UP000799755"/>
    </source>
</evidence>
<dbReference type="Proteomes" id="UP000799755">
    <property type="component" value="Unassembled WGS sequence"/>
</dbReference>
<keyword evidence="2" id="KW-1185">Reference proteome</keyword>
<organism evidence="1 2">
    <name type="scientific">Lindgomyces ingoldianus</name>
    <dbReference type="NCBI Taxonomy" id="673940"/>
    <lineage>
        <taxon>Eukaryota</taxon>
        <taxon>Fungi</taxon>
        <taxon>Dikarya</taxon>
        <taxon>Ascomycota</taxon>
        <taxon>Pezizomycotina</taxon>
        <taxon>Dothideomycetes</taxon>
        <taxon>Pleosporomycetidae</taxon>
        <taxon>Pleosporales</taxon>
        <taxon>Lindgomycetaceae</taxon>
        <taxon>Lindgomyces</taxon>
    </lineage>
</organism>